<keyword evidence="1" id="KW-0472">Membrane</keyword>
<proteinExistence type="predicted"/>
<keyword evidence="3" id="KW-1185">Reference proteome</keyword>
<dbReference type="STRING" id="177439.DP0141"/>
<organism evidence="2 3">
    <name type="scientific">Desulfotalea psychrophila (strain LSv54 / DSM 12343)</name>
    <dbReference type="NCBI Taxonomy" id="177439"/>
    <lineage>
        <taxon>Bacteria</taxon>
        <taxon>Pseudomonadati</taxon>
        <taxon>Thermodesulfobacteriota</taxon>
        <taxon>Desulfobulbia</taxon>
        <taxon>Desulfobulbales</taxon>
        <taxon>Desulfocapsaceae</taxon>
        <taxon>Desulfotalea</taxon>
    </lineage>
</organism>
<feature type="transmembrane region" description="Helical" evidence="1">
    <location>
        <begin position="46"/>
        <end position="66"/>
    </location>
</feature>
<reference evidence="3" key="1">
    <citation type="journal article" date="2004" name="Environ. Microbiol.">
        <title>The genome of Desulfotalea psychrophila, a sulfate-reducing bacterium from permanently cold Arctic sediments.</title>
        <authorList>
            <person name="Rabus R."/>
            <person name="Ruepp A."/>
            <person name="Frickey T."/>
            <person name="Rattei T."/>
            <person name="Fartmann B."/>
            <person name="Stark M."/>
            <person name="Bauer M."/>
            <person name="Zibat A."/>
            <person name="Lombardot T."/>
            <person name="Becker I."/>
            <person name="Amann J."/>
            <person name="Gellner K."/>
            <person name="Teeling H."/>
            <person name="Leuschner W.D."/>
            <person name="Gloeckner F.-O."/>
            <person name="Lupas A.N."/>
            <person name="Amann R."/>
            <person name="Klenk H.-P."/>
        </authorList>
    </citation>
    <scope>NUCLEOTIDE SEQUENCE [LARGE SCALE GENOMIC DNA]</scope>
    <source>
        <strain evidence="3">DSM 12343 / LSv54</strain>
    </source>
</reference>
<dbReference type="EMBL" id="CR522870">
    <property type="protein sequence ID" value="CAG34870.1"/>
    <property type="molecule type" value="Genomic_DNA"/>
</dbReference>
<dbReference type="KEGG" id="dps:DP0141"/>
<keyword evidence="1" id="KW-0812">Transmembrane</keyword>
<feature type="transmembrane region" description="Helical" evidence="1">
    <location>
        <begin position="12"/>
        <end position="34"/>
    </location>
</feature>
<protein>
    <submittedName>
        <fullName evidence="2">Uncharacterized protein</fullName>
    </submittedName>
</protein>
<accession>Q6AS05</accession>
<sequence length="67" mass="7846">MWCFVENGEKYTHFMVGMVHGDKTLFFVLIYFSAGEKWKLFILCGARVRIAPTLFPAFSAVLFTIYW</sequence>
<keyword evidence="1" id="KW-1133">Transmembrane helix</keyword>
<evidence type="ECO:0000256" key="1">
    <source>
        <dbReference type="SAM" id="Phobius"/>
    </source>
</evidence>
<dbReference type="Proteomes" id="UP000000602">
    <property type="component" value="Chromosome"/>
</dbReference>
<gene>
    <name evidence="2" type="ordered locus">DP0141</name>
</gene>
<dbReference type="AlphaFoldDB" id="Q6AS05"/>
<dbReference type="HOGENOM" id="CLU_2805506_0_0_7"/>
<evidence type="ECO:0000313" key="3">
    <source>
        <dbReference type="Proteomes" id="UP000000602"/>
    </source>
</evidence>
<name>Q6AS05_DESPS</name>
<evidence type="ECO:0000313" key="2">
    <source>
        <dbReference type="EMBL" id="CAG34870.1"/>
    </source>
</evidence>